<dbReference type="EMBL" id="ML119113">
    <property type="protein sequence ID" value="RPB15440.1"/>
    <property type="molecule type" value="Genomic_DNA"/>
</dbReference>
<feature type="compositionally biased region" description="Polar residues" evidence="1">
    <location>
        <begin position="81"/>
        <end position="91"/>
    </location>
</feature>
<keyword evidence="4" id="KW-1185">Reference proteome</keyword>
<proteinExistence type="predicted"/>
<evidence type="ECO:0000256" key="1">
    <source>
        <dbReference type="SAM" id="MobiDB-lite"/>
    </source>
</evidence>
<accession>A0A3N4KXZ7</accession>
<feature type="chain" id="PRO_5017947170" description="Secreted protein" evidence="2">
    <location>
        <begin position="22"/>
        <end position="91"/>
    </location>
</feature>
<dbReference type="Proteomes" id="UP000277580">
    <property type="component" value="Unassembled WGS sequence"/>
</dbReference>
<sequence>MHLILSHTFTFFAFFLPHSLTSSLSTYNYLSLIYLLPSLCPLGSRVRASQPPSGFVSGQKKILCKREKKHPTTENGKRFRQNASGATLIGQ</sequence>
<feature type="signal peptide" evidence="2">
    <location>
        <begin position="1"/>
        <end position="21"/>
    </location>
</feature>
<evidence type="ECO:0008006" key="5">
    <source>
        <dbReference type="Google" id="ProtNLM"/>
    </source>
</evidence>
<organism evidence="3 4">
    <name type="scientific">Morchella conica CCBAS932</name>
    <dbReference type="NCBI Taxonomy" id="1392247"/>
    <lineage>
        <taxon>Eukaryota</taxon>
        <taxon>Fungi</taxon>
        <taxon>Dikarya</taxon>
        <taxon>Ascomycota</taxon>
        <taxon>Pezizomycotina</taxon>
        <taxon>Pezizomycetes</taxon>
        <taxon>Pezizales</taxon>
        <taxon>Morchellaceae</taxon>
        <taxon>Morchella</taxon>
    </lineage>
</organism>
<gene>
    <name evidence="3" type="ORF">P167DRAFT_431101</name>
</gene>
<name>A0A3N4KXZ7_9PEZI</name>
<keyword evidence="2" id="KW-0732">Signal</keyword>
<protein>
    <recommendedName>
        <fullName evidence="5">Secreted protein</fullName>
    </recommendedName>
</protein>
<feature type="region of interest" description="Disordered" evidence="1">
    <location>
        <begin position="67"/>
        <end position="91"/>
    </location>
</feature>
<evidence type="ECO:0000313" key="4">
    <source>
        <dbReference type="Proteomes" id="UP000277580"/>
    </source>
</evidence>
<dbReference type="InParanoid" id="A0A3N4KXZ7"/>
<evidence type="ECO:0000256" key="2">
    <source>
        <dbReference type="SAM" id="SignalP"/>
    </source>
</evidence>
<reference evidence="3 4" key="1">
    <citation type="journal article" date="2018" name="Nat. Ecol. Evol.">
        <title>Pezizomycetes genomes reveal the molecular basis of ectomycorrhizal truffle lifestyle.</title>
        <authorList>
            <person name="Murat C."/>
            <person name="Payen T."/>
            <person name="Noel B."/>
            <person name="Kuo A."/>
            <person name="Morin E."/>
            <person name="Chen J."/>
            <person name="Kohler A."/>
            <person name="Krizsan K."/>
            <person name="Balestrini R."/>
            <person name="Da Silva C."/>
            <person name="Montanini B."/>
            <person name="Hainaut M."/>
            <person name="Levati E."/>
            <person name="Barry K.W."/>
            <person name="Belfiori B."/>
            <person name="Cichocki N."/>
            <person name="Clum A."/>
            <person name="Dockter R.B."/>
            <person name="Fauchery L."/>
            <person name="Guy J."/>
            <person name="Iotti M."/>
            <person name="Le Tacon F."/>
            <person name="Lindquist E.A."/>
            <person name="Lipzen A."/>
            <person name="Malagnac F."/>
            <person name="Mello A."/>
            <person name="Molinier V."/>
            <person name="Miyauchi S."/>
            <person name="Poulain J."/>
            <person name="Riccioni C."/>
            <person name="Rubini A."/>
            <person name="Sitrit Y."/>
            <person name="Splivallo R."/>
            <person name="Traeger S."/>
            <person name="Wang M."/>
            <person name="Zifcakova L."/>
            <person name="Wipf D."/>
            <person name="Zambonelli A."/>
            <person name="Paolocci F."/>
            <person name="Nowrousian M."/>
            <person name="Ottonello S."/>
            <person name="Baldrian P."/>
            <person name="Spatafora J.W."/>
            <person name="Henrissat B."/>
            <person name="Nagy L.G."/>
            <person name="Aury J.M."/>
            <person name="Wincker P."/>
            <person name="Grigoriev I.V."/>
            <person name="Bonfante P."/>
            <person name="Martin F.M."/>
        </authorList>
    </citation>
    <scope>NUCLEOTIDE SEQUENCE [LARGE SCALE GENOMIC DNA]</scope>
    <source>
        <strain evidence="3 4">CCBAS932</strain>
    </source>
</reference>
<evidence type="ECO:0000313" key="3">
    <source>
        <dbReference type="EMBL" id="RPB15440.1"/>
    </source>
</evidence>
<dbReference type="AlphaFoldDB" id="A0A3N4KXZ7"/>